<keyword evidence="6" id="KW-1185">Reference proteome</keyword>
<proteinExistence type="inferred from homology"/>
<dbReference type="AlphaFoldDB" id="A0A6M1S8Z7"/>
<dbReference type="Pfam" id="PF03841">
    <property type="entry name" value="SelA"/>
    <property type="match status" value="1"/>
</dbReference>
<gene>
    <name evidence="5" type="ORF">G5575_01245</name>
</gene>
<organism evidence="5 6">
    <name type="scientific">Devosia aurantiaca</name>
    <dbReference type="NCBI Taxonomy" id="2714858"/>
    <lineage>
        <taxon>Bacteria</taxon>
        <taxon>Pseudomonadati</taxon>
        <taxon>Pseudomonadota</taxon>
        <taxon>Alphaproteobacteria</taxon>
        <taxon>Hyphomicrobiales</taxon>
        <taxon>Devosiaceae</taxon>
        <taxon>Devosia</taxon>
    </lineage>
</organism>
<keyword evidence="5" id="KW-0808">Transferase</keyword>
<dbReference type="PANTHER" id="PTHR32328:SF0">
    <property type="entry name" value="L-SERYL-TRNA(SEC) SELENIUM TRANSFERASE"/>
    <property type="match status" value="1"/>
</dbReference>
<dbReference type="GO" id="GO:0004125">
    <property type="term" value="F:L-seryl-tRNA(Sec) selenium transferase activity"/>
    <property type="evidence" value="ECO:0007669"/>
    <property type="project" value="TreeGrafter"/>
</dbReference>
<reference evidence="5 6" key="1">
    <citation type="submission" date="2020-02" db="EMBL/GenBank/DDBJ databases">
        <authorList>
            <person name="Khan S.A."/>
            <person name="Jeon C.O."/>
            <person name="Chun B.H."/>
        </authorList>
    </citation>
    <scope>NUCLEOTIDE SEQUENCE [LARGE SCALE GENOMIC DNA]</scope>
    <source>
        <strain evidence="5 6">H239</strain>
    </source>
</reference>
<dbReference type="EMBL" id="JAALFG010000001">
    <property type="protein sequence ID" value="NGP16489.1"/>
    <property type="molecule type" value="Genomic_DNA"/>
</dbReference>
<comment type="caution">
    <text evidence="5">The sequence shown here is derived from an EMBL/GenBank/DDBJ whole genome shotgun (WGS) entry which is preliminary data.</text>
</comment>
<dbReference type="SUPFAM" id="SSF53383">
    <property type="entry name" value="PLP-dependent transferases"/>
    <property type="match status" value="1"/>
</dbReference>
<comment type="cofactor">
    <cofactor evidence="1 4">
        <name>pyridoxal 5'-phosphate</name>
        <dbReference type="ChEBI" id="CHEBI:597326"/>
    </cofactor>
</comment>
<dbReference type="Proteomes" id="UP000474802">
    <property type="component" value="Unassembled WGS sequence"/>
</dbReference>
<evidence type="ECO:0000256" key="4">
    <source>
        <dbReference type="PIRSR" id="PIRSR618319-50"/>
    </source>
</evidence>
<evidence type="ECO:0000313" key="5">
    <source>
        <dbReference type="EMBL" id="NGP16489.1"/>
    </source>
</evidence>
<evidence type="ECO:0000256" key="3">
    <source>
        <dbReference type="ARBA" id="ARBA00044507"/>
    </source>
</evidence>
<comment type="similarity">
    <text evidence="3">Belongs to the SelA family.</text>
</comment>
<dbReference type="PANTHER" id="PTHR32328">
    <property type="entry name" value="L-SERYL-TRNA(SEC) SELENIUM TRANSFERASE"/>
    <property type="match status" value="1"/>
</dbReference>
<dbReference type="InterPro" id="IPR015424">
    <property type="entry name" value="PyrdxlP-dep_Trfase"/>
</dbReference>
<evidence type="ECO:0000313" key="6">
    <source>
        <dbReference type="Proteomes" id="UP000474802"/>
    </source>
</evidence>
<evidence type="ECO:0000256" key="2">
    <source>
        <dbReference type="ARBA" id="ARBA00022898"/>
    </source>
</evidence>
<keyword evidence="5" id="KW-0032">Aminotransferase</keyword>
<sequence>MRPIINVSGTMTALGASIMVPEAIEAMAAIAPQFLDMAELHQSASEEIVRATGAESGIVTASAAAGIIIAVAAAMTGPSLPAIKMLPLRAKGIKGDVVLQGGHDVDYGNSLTQAIRIAGGTPVVCGTSSAVTAAQIEDAITENTAAGLFVVAHTTARTGMVDLPTFARLCHVRDVPVIVDAASEYDLRRFLAEGADLVIYSGHKFLGGPTSGIIAGRRDLIEACRLQNSGLGRAMKVGKESIAGLIAALDAWTRRDHTGIRQSERAALDLWQASLAGTPGLEIKIVPDPTGNPLDRLEIRVLPKSGTTATALTKTLAAGSPSIVVRGHKVDEGVFWLDPCNLHPGQATIVAEALSDLAGRLR</sequence>
<accession>A0A6M1S8Z7</accession>
<name>A0A6M1S8Z7_9HYPH</name>
<dbReference type="GO" id="GO:0008483">
    <property type="term" value="F:transaminase activity"/>
    <property type="evidence" value="ECO:0007669"/>
    <property type="project" value="UniProtKB-KW"/>
</dbReference>
<dbReference type="InterPro" id="IPR018319">
    <property type="entry name" value="SelA-like"/>
</dbReference>
<reference evidence="5 6" key="2">
    <citation type="submission" date="2020-03" db="EMBL/GenBank/DDBJ databases">
        <title>Devosia chinhatensis sp. nov., isolated from a hexachlorocyclohexane (HCH) dump site in India.</title>
        <authorList>
            <person name="Kumar M."/>
            <person name="Lal R."/>
        </authorList>
    </citation>
    <scope>NUCLEOTIDE SEQUENCE [LARGE SCALE GENOMIC DNA]</scope>
    <source>
        <strain evidence="5 6">H239</strain>
    </source>
</reference>
<dbReference type="RefSeq" id="WP_164532744.1">
    <property type="nucleotide sequence ID" value="NZ_JAALFG010000001.1"/>
</dbReference>
<keyword evidence="2 4" id="KW-0663">Pyridoxal phosphate</keyword>
<dbReference type="Gene3D" id="3.40.640.10">
    <property type="entry name" value="Type I PLP-dependent aspartate aminotransferase-like (Major domain)"/>
    <property type="match status" value="1"/>
</dbReference>
<feature type="modified residue" description="N6-(pyridoxal phosphate)lysine" evidence="4">
    <location>
        <position position="204"/>
    </location>
</feature>
<dbReference type="InterPro" id="IPR015421">
    <property type="entry name" value="PyrdxlP-dep_Trfase_major"/>
</dbReference>
<protein>
    <submittedName>
        <fullName evidence="5">Aminotransferase class V-fold PLP-dependent enzyme</fullName>
    </submittedName>
</protein>
<evidence type="ECO:0000256" key="1">
    <source>
        <dbReference type="ARBA" id="ARBA00001933"/>
    </source>
</evidence>